<evidence type="ECO:0000256" key="13">
    <source>
        <dbReference type="ARBA" id="ARBA00023134"/>
    </source>
</evidence>
<keyword evidence="6" id="KW-0191">Covalent protein-RNA linkage</keyword>
<dbReference type="Gene3D" id="3.90.1730.10">
    <property type="entry name" value="Infectious bursal virus vp1 polymerase domain"/>
    <property type="match status" value="2"/>
</dbReference>
<dbReference type="GO" id="GO:0005525">
    <property type="term" value="F:GTP binding"/>
    <property type="evidence" value="ECO:0007669"/>
    <property type="project" value="UniProtKB-KW"/>
</dbReference>
<dbReference type="Pfam" id="PF04197">
    <property type="entry name" value="Birna_RdRp_palm"/>
    <property type="match status" value="1"/>
</dbReference>
<keyword evidence="21" id="KW-1185">Reference proteome</keyword>
<dbReference type="InterPro" id="IPR046813">
    <property type="entry name" value="Birnavirus_RdRp_thumb_sf"/>
</dbReference>
<name>D0U496_9VIRU</name>
<dbReference type="RefSeq" id="YP_010839778.1">
    <property type="nucleotide sequence ID" value="NC_078110.1"/>
</dbReference>
<evidence type="ECO:0000259" key="19">
    <source>
        <dbReference type="Pfam" id="PF20488"/>
    </source>
</evidence>
<evidence type="ECO:0000256" key="11">
    <source>
        <dbReference type="ARBA" id="ARBA00022844"/>
    </source>
</evidence>
<keyword evidence="8" id="KW-0808">Transferase</keyword>
<evidence type="ECO:0000256" key="5">
    <source>
        <dbReference type="ARBA" id="ARBA00022484"/>
    </source>
</evidence>
<dbReference type="InterPro" id="IPR046812">
    <property type="entry name" value="Birnavirus_RdRp_palm_sf"/>
</dbReference>
<dbReference type="InterPro" id="IPR046752">
    <property type="entry name" value="Birnavirus_RdRp_thumb"/>
</dbReference>
<evidence type="ECO:0000256" key="4">
    <source>
        <dbReference type="ARBA" id="ARBA00022412"/>
    </source>
</evidence>
<protein>
    <recommendedName>
        <fullName evidence="4">RNA-directed RNA polymerase</fullName>
        <ecNumber evidence="3">2.7.7.48</ecNumber>
    </recommendedName>
    <alternativeName>
        <fullName evidence="15">Protein VP1</fullName>
    </alternativeName>
</protein>
<keyword evidence="7" id="KW-0597">Phosphoprotein</keyword>
<dbReference type="EC" id="2.7.7.48" evidence="3"/>
<comment type="function">
    <text evidence="14">RNA-dependent RNA polymerase which is found both free and covalently attached to the genomic RNA. May also contain guanylyl and methyl transferase activities.</text>
</comment>
<dbReference type="PROSITE" id="PS50524">
    <property type="entry name" value="RDRP_DSRNA_BIR"/>
    <property type="match status" value="1"/>
</dbReference>
<dbReference type="EMBL" id="GQ342963">
    <property type="protein sequence ID" value="ACU32792.1"/>
    <property type="molecule type" value="Genomic_RNA"/>
</dbReference>
<organism evidence="20 21">
    <name type="scientific">Drosophila B birnavirus</name>
    <dbReference type="NCBI Taxonomy" id="3070834"/>
    <lineage>
        <taxon>Viruses</taxon>
        <taxon>Riboviria</taxon>
        <taxon>Orthornavirae</taxon>
        <taxon>Birnaviridae</taxon>
        <taxon>Dronavirus</taxon>
        <taxon>Dronavirus drosophilae</taxon>
    </lineage>
</organism>
<evidence type="ECO:0000256" key="12">
    <source>
        <dbReference type="ARBA" id="ARBA00022953"/>
    </source>
</evidence>
<keyword evidence="13" id="KW-0342">GTP-binding</keyword>
<keyword evidence="9" id="KW-0548">Nucleotidyltransferase</keyword>
<feature type="domain" description="RNA-directed RNA polymerase thumb" evidence="19">
    <location>
        <begin position="541"/>
        <end position="720"/>
    </location>
</feature>
<dbReference type="InterPro" id="IPR043502">
    <property type="entry name" value="DNA/RNA_pol_sf"/>
</dbReference>
<proteinExistence type="predicted"/>
<evidence type="ECO:0000256" key="7">
    <source>
        <dbReference type="ARBA" id="ARBA00022553"/>
    </source>
</evidence>
<sequence>MNETKLVNSTRVLEIAQYIAKRRIHAFKPYYLRQNLEFEASSVLDEQIVRYLQTIRTLQLESGNPKDYEDCTKIHLPDGDPKIPFYRPRFTTGTYDDKLLNAIAFQWLASKETQGNFETAKGYVVQRDRIADPTDMDTTIKRCRQACIDYRLSSGTWQGQLARLKDMQNIRHGVDGKFLPKSLKELGYDLESFSKILEKTLPINAVDLSQTISLRYLPTLFIEETEVEVKGVKKTSYIDNTPKLKPDSKAGPPFQSKYRKGDMFSSILALADDALLGLSEVIHGRMDRHKYFKDRIYLAMCFLFPKEERYEASKLTTKTRNIASVCGVTHYLMLHAMEPVMEKSKWNCMSSETYENPSLSKFTPYFGNLQKFLDFGLHREKKKVFMPRGAKPTHRDFIYADNWYIFYRNEDGTTDYYSLDLEKGEANATPDIAQCISYYLLTRGWISDDGIVGFGPTWSTFLTQIVPACIVDNISVYYNMQLRFPGQASGNTYTFLINHAVTTKLRQEWLNRGCPRPGSAEFTQCCKKTGVNTKIEFHSENLEQQVKETIANTPNVGFLQGDSTDSVDANGQSWFQKALPRLKLDLLGYDAVYSHQLGIFIPVLAEERFYPSMMWPRKGGETIKDYIQRNLYNLVRYEVLRIMGGWTIPLADQALHNMATNIRTNIVDKRHKMDTSTFLGQEDLAPDLWGAMEDSGLTTELALNPEFSMTHELLTRLNTPKQTSPEHMPVKPKPRHLSKPELMADLQELKKSLTNLTSSHTEKLLAKPEYVRSKLEEVIKTFPSLEAIITIMGKYEDLYSELDEVYNNKMKIEDFMDKLTHWINQAQHEMEEAMRKSIRVVQQAQVQDYENIEAFYEKDPTKLADPLGYKGAQTLVGKHTFPESSSTIPASLTKSQKKNLKKKQRISKLRDIEQASWSRDALGEIRKHEEDL</sequence>
<dbReference type="InterPro" id="IPR007100">
    <property type="entry name" value="Birnavirus_RdRp_palm"/>
</dbReference>
<comment type="subcellular location">
    <subcellularLocation>
        <location evidence="1">Virion</location>
    </subcellularLocation>
</comment>
<evidence type="ECO:0000256" key="8">
    <source>
        <dbReference type="ARBA" id="ARBA00022679"/>
    </source>
</evidence>
<keyword evidence="12" id="KW-0693">Viral RNA replication</keyword>
<evidence type="ECO:0000256" key="14">
    <source>
        <dbReference type="ARBA" id="ARBA00024712"/>
    </source>
</evidence>
<evidence type="ECO:0000256" key="16">
    <source>
        <dbReference type="SAM" id="Coils"/>
    </source>
</evidence>
<dbReference type="GO" id="GO:0003968">
    <property type="term" value="F:RNA-directed RNA polymerase activity"/>
    <property type="evidence" value="ECO:0007669"/>
    <property type="project" value="UniProtKB-KW"/>
</dbReference>
<evidence type="ECO:0000256" key="3">
    <source>
        <dbReference type="ARBA" id="ARBA00012494"/>
    </source>
</evidence>
<accession>D0U496</accession>
<evidence type="ECO:0000256" key="1">
    <source>
        <dbReference type="ARBA" id="ARBA00004328"/>
    </source>
</evidence>
<dbReference type="GO" id="GO:0044423">
    <property type="term" value="C:virion component"/>
    <property type="evidence" value="ECO:0007669"/>
    <property type="project" value="UniProtKB-KW"/>
</dbReference>
<evidence type="ECO:0000256" key="10">
    <source>
        <dbReference type="ARBA" id="ARBA00022741"/>
    </source>
</evidence>
<dbReference type="Proteomes" id="UP000170672">
    <property type="component" value="Genome"/>
</dbReference>
<dbReference type="SUPFAM" id="SSF56672">
    <property type="entry name" value="DNA/RNA polymerases"/>
    <property type="match status" value="1"/>
</dbReference>
<feature type="coiled-coil region" evidence="16">
    <location>
        <begin position="816"/>
        <end position="843"/>
    </location>
</feature>
<evidence type="ECO:0000313" key="21">
    <source>
        <dbReference type="Proteomes" id="UP000170672"/>
    </source>
</evidence>
<dbReference type="GO" id="GO:0019079">
    <property type="term" value="P:viral genome replication"/>
    <property type="evidence" value="ECO:0007669"/>
    <property type="project" value="InterPro"/>
</dbReference>
<keyword evidence="5 20" id="KW-0696">RNA-directed RNA polymerase</keyword>
<evidence type="ECO:0000256" key="17">
    <source>
        <dbReference type="SAM" id="MobiDB-lite"/>
    </source>
</evidence>
<dbReference type="Gene3D" id="6.10.140.300">
    <property type="match status" value="1"/>
</dbReference>
<feature type="domain" description="Birnavirus RNA-directed RNA polymerase palm" evidence="18">
    <location>
        <begin position="14"/>
        <end position="536"/>
    </location>
</feature>
<keyword evidence="16" id="KW-0175">Coiled coil</keyword>
<feature type="region of interest" description="Disordered" evidence="17">
    <location>
        <begin position="886"/>
        <end position="906"/>
    </location>
</feature>
<evidence type="ECO:0000256" key="9">
    <source>
        <dbReference type="ARBA" id="ARBA00022695"/>
    </source>
</evidence>
<dbReference type="GeneID" id="80549771"/>
<evidence type="ECO:0000256" key="6">
    <source>
        <dbReference type="ARBA" id="ARBA00022520"/>
    </source>
</evidence>
<dbReference type="KEGG" id="vg:80549771"/>
<evidence type="ECO:0000256" key="2">
    <source>
        <dbReference type="ARBA" id="ARBA00011314"/>
    </source>
</evidence>
<evidence type="ECO:0000256" key="15">
    <source>
        <dbReference type="ARBA" id="ARBA00032403"/>
    </source>
</evidence>
<keyword evidence="10" id="KW-0547">Nucleotide-binding</keyword>
<keyword evidence="11" id="KW-0946">Virion</keyword>
<evidence type="ECO:0000313" key="20">
    <source>
        <dbReference type="EMBL" id="ACU32792.1"/>
    </source>
</evidence>
<reference evidence="20 21" key="1">
    <citation type="journal article" date="2010" name="Proc. Natl. Acad. Sci. U.S.A.">
        <title>Virus discovery by deep sequencing and assembly of virus-derived small silencing RNAs.</title>
        <authorList>
            <person name="Wu Q."/>
            <person name="Luo Y."/>
            <person name="Lu R."/>
            <person name="Lau N."/>
            <person name="Lai E.C."/>
            <person name="Li W.X."/>
            <person name="Ding S.W."/>
        </authorList>
    </citation>
    <scope>NUCLEOTIDE SEQUENCE [LARGE SCALE GENOMIC DNA]</scope>
    <source>
        <strain evidence="20 21">DBV</strain>
    </source>
</reference>
<dbReference type="Pfam" id="PF20488">
    <property type="entry name" value="Birna_VP1_thumb"/>
    <property type="match status" value="1"/>
</dbReference>
<comment type="subunit">
    <text evidence="2">Interacts with VP3 in the cytoplasm.</text>
</comment>
<evidence type="ECO:0000259" key="18">
    <source>
        <dbReference type="Pfam" id="PF04197"/>
    </source>
</evidence>
<feature type="compositionally biased region" description="Basic residues" evidence="17">
    <location>
        <begin position="895"/>
        <end position="906"/>
    </location>
</feature>